<evidence type="ECO:0000313" key="2">
    <source>
        <dbReference type="EMBL" id="KAL0906503.1"/>
    </source>
</evidence>
<dbReference type="EMBL" id="JANQDX010000018">
    <property type="protein sequence ID" value="KAL0906503.1"/>
    <property type="molecule type" value="Genomic_DNA"/>
</dbReference>
<gene>
    <name evidence="2" type="ORF">M5K25_025001</name>
</gene>
<dbReference type="AlphaFoldDB" id="A0ABD0U385"/>
<sequence>MAAVSSSFHFCASARRPPINSPSLKLAQLASSFTQPLLRELQRGPARIDMAGVIKKTCGRLLDAFVDFAFHFEDQPWLPSQRGRRQEEEEGRAQAKKRRKISLATKLLLGYRLDFSQTTSCCWISARLLTEALEKIIKEEKESRRKMKGSISAVHSNHSKNTLDLSLIYWPCHSQKIINRPLIYHKRGRRQEEEEGRVQAKKRRKSSLATKLLLSHRPDFSRTISCRRIFARLLIKALEKRSKEVKESMRKRNQEGKGREISFHQTPRPPTNVGLSPSLQVTPDFCSATK</sequence>
<evidence type="ECO:0000256" key="1">
    <source>
        <dbReference type="SAM" id="MobiDB-lite"/>
    </source>
</evidence>
<organism evidence="2 3">
    <name type="scientific">Dendrobium thyrsiflorum</name>
    <name type="common">Pinecone-like raceme dendrobium</name>
    <name type="synonym">Orchid</name>
    <dbReference type="NCBI Taxonomy" id="117978"/>
    <lineage>
        <taxon>Eukaryota</taxon>
        <taxon>Viridiplantae</taxon>
        <taxon>Streptophyta</taxon>
        <taxon>Embryophyta</taxon>
        <taxon>Tracheophyta</taxon>
        <taxon>Spermatophyta</taxon>
        <taxon>Magnoliopsida</taxon>
        <taxon>Liliopsida</taxon>
        <taxon>Asparagales</taxon>
        <taxon>Orchidaceae</taxon>
        <taxon>Epidendroideae</taxon>
        <taxon>Malaxideae</taxon>
        <taxon>Dendrobiinae</taxon>
        <taxon>Dendrobium</taxon>
    </lineage>
</organism>
<feature type="region of interest" description="Disordered" evidence="1">
    <location>
        <begin position="242"/>
        <end position="290"/>
    </location>
</feature>
<name>A0ABD0U385_DENTH</name>
<proteinExistence type="predicted"/>
<dbReference type="Proteomes" id="UP001552299">
    <property type="component" value="Unassembled WGS sequence"/>
</dbReference>
<feature type="compositionally biased region" description="Basic and acidic residues" evidence="1">
    <location>
        <begin position="242"/>
        <end position="262"/>
    </location>
</feature>
<accession>A0ABD0U385</accession>
<keyword evidence="3" id="KW-1185">Reference proteome</keyword>
<evidence type="ECO:0000313" key="3">
    <source>
        <dbReference type="Proteomes" id="UP001552299"/>
    </source>
</evidence>
<comment type="caution">
    <text evidence="2">The sequence shown here is derived from an EMBL/GenBank/DDBJ whole genome shotgun (WGS) entry which is preliminary data.</text>
</comment>
<protein>
    <submittedName>
        <fullName evidence="2">Uncharacterized protein</fullName>
    </submittedName>
</protein>
<reference evidence="2 3" key="1">
    <citation type="journal article" date="2024" name="Plant Biotechnol. J.">
        <title>Dendrobium thyrsiflorum genome and its molecular insights into genes involved in important horticultural traits.</title>
        <authorList>
            <person name="Chen B."/>
            <person name="Wang J.Y."/>
            <person name="Zheng P.J."/>
            <person name="Li K.L."/>
            <person name="Liang Y.M."/>
            <person name="Chen X.F."/>
            <person name="Zhang C."/>
            <person name="Zhao X."/>
            <person name="He X."/>
            <person name="Zhang G.Q."/>
            <person name="Liu Z.J."/>
            <person name="Xu Q."/>
        </authorList>
    </citation>
    <scope>NUCLEOTIDE SEQUENCE [LARGE SCALE GENOMIC DNA]</scope>
    <source>
        <strain evidence="2">GZMU011</strain>
    </source>
</reference>